<sequence length="37" mass="4052">MAFILSSSLMTGTSHEWMTGATIRHGGGEFIPMILRN</sequence>
<dbReference type="KEGG" id="aad:TC41_0149"/>
<dbReference type="AlphaFoldDB" id="F8IIX6"/>
<evidence type="ECO:0000313" key="1">
    <source>
        <dbReference type="EMBL" id="AEJ42127.1"/>
    </source>
</evidence>
<name>F8IIX6_ALIAT</name>
<gene>
    <name evidence="1" type="ordered locus">TC41_0149</name>
</gene>
<dbReference type="PATRIC" id="fig|1048834.4.peg.136"/>
<dbReference type="EMBL" id="CP002902">
    <property type="protein sequence ID" value="AEJ42127.1"/>
    <property type="molecule type" value="Genomic_DNA"/>
</dbReference>
<reference evidence="1 2" key="1">
    <citation type="journal article" date="2011" name="J. Bacteriol.">
        <title>Complete Genome Sequence of Alicyclobacillus acidocaldarius Strain Tc-4-1.</title>
        <authorList>
            <person name="Chen Y."/>
            <person name="He Y."/>
            <person name="Zhang B."/>
            <person name="Yang J."/>
            <person name="Li W."/>
            <person name="Dong Z."/>
            <person name="Hu S."/>
        </authorList>
    </citation>
    <scope>NUCLEOTIDE SEQUENCE [LARGE SCALE GENOMIC DNA]</scope>
    <source>
        <strain evidence="1 2">Tc-4-1</strain>
    </source>
</reference>
<proteinExistence type="predicted"/>
<evidence type="ECO:0000313" key="2">
    <source>
        <dbReference type="Proteomes" id="UP000000292"/>
    </source>
</evidence>
<organism evidence="1 2">
    <name type="scientific">Alicyclobacillus acidocaldarius (strain Tc-4-1)</name>
    <name type="common">Bacillus acidocaldarius</name>
    <dbReference type="NCBI Taxonomy" id="1048834"/>
    <lineage>
        <taxon>Bacteria</taxon>
        <taxon>Bacillati</taxon>
        <taxon>Bacillota</taxon>
        <taxon>Bacilli</taxon>
        <taxon>Bacillales</taxon>
        <taxon>Alicyclobacillaceae</taxon>
        <taxon>Alicyclobacillus</taxon>
    </lineage>
</organism>
<dbReference type="Proteomes" id="UP000000292">
    <property type="component" value="Chromosome"/>
</dbReference>
<dbReference type="HOGENOM" id="CLU_3339199_0_0_9"/>
<protein>
    <submittedName>
        <fullName evidence="1">Uncharacterized protein</fullName>
    </submittedName>
</protein>
<reference evidence="2" key="2">
    <citation type="submission" date="2011-06" db="EMBL/GenBank/DDBJ databases">
        <title>The complete genome sequence of Alicyclobacillus acidocaldarius sp. Tc-4-1.</title>
        <authorList>
            <person name="Chen Y."/>
            <person name="He Y."/>
            <person name="Dong Z."/>
            <person name="Hu S."/>
        </authorList>
    </citation>
    <scope>NUCLEOTIDE SEQUENCE [LARGE SCALE GENOMIC DNA]</scope>
    <source>
        <strain evidence="2">Tc-4-1</strain>
    </source>
</reference>
<accession>F8IIX6</accession>